<comment type="caution">
    <text evidence="7">The sequence shown here is derived from an EMBL/GenBank/DDBJ whole genome shotgun (WGS) entry which is preliminary data.</text>
</comment>
<evidence type="ECO:0000313" key="7">
    <source>
        <dbReference type="EMBL" id="MDO1558028.1"/>
    </source>
</evidence>
<feature type="transmembrane region" description="Helical" evidence="5">
    <location>
        <begin position="30"/>
        <end position="50"/>
    </location>
</feature>
<evidence type="ECO:0000256" key="2">
    <source>
        <dbReference type="ARBA" id="ARBA00022692"/>
    </source>
</evidence>
<evidence type="ECO:0000256" key="5">
    <source>
        <dbReference type="SAM" id="Phobius"/>
    </source>
</evidence>
<protein>
    <submittedName>
        <fullName evidence="7">RDD family protein</fullName>
    </submittedName>
</protein>
<keyword evidence="4 5" id="KW-0472">Membrane</keyword>
<dbReference type="InterPro" id="IPR010432">
    <property type="entry name" value="RDD"/>
</dbReference>
<evidence type="ECO:0000256" key="1">
    <source>
        <dbReference type="ARBA" id="ARBA00004141"/>
    </source>
</evidence>
<dbReference type="RefSeq" id="WP_302108452.1">
    <property type="nucleotide sequence ID" value="NZ_JAUKTR010000001.1"/>
</dbReference>
<proteinExistence type="predicted"/>
<dbReference type="EMBL" id="JAUKTR010000001">
    <property type="protein sequence ID" value="MDO1558028.1"/>
    <property type="molecule type" value="Genomic_DNA"/>
</dbReference>
<feature type="domain" description="RDD" evidence="6">
    <location>
        <begin position="20"/>
        <end position="157"/>
    </location>
</feature>
<name>A0ABT8SHK8_9CAUL</name>
<evidence type="ECO:0000313" key="8">
    <source>
        <dbReference type="Proteomes" id="UP001169063"/>
    </source>
</evidence>
<keyword evidence="3 5" id="KW-1133">Transmembrane helix</keyword>
<gene>
    <name evidence="7" type="ORF">Q0812_01125</name>
</gene>
<organism evidence="7 8">
    <name type="scientific">Peiella sedimenti</name>
    <dbReference type="NCBI Taxonomy" id="3061083"/>
    <lineage>
        <taxon>Bacteria</taxon>
        <taxon>Pseudomonadati</taxon>
        <taxon>Pseudomonadota</taxon>
        <taxon>Alphaproteobacteria</taxon>
        <taxon>Caulobacterales</taxon>
        <taxon>Caulobacteraceae</taxon>
        <taxon>Peiella</taxon>
    </lineage>
</organism>
<reference evidence="7" key="1">
    <citation type="submission" date="2023-07" db="EMBL/GenBank/DDBJ databases">
        <title>Brevundimonas soil sp. nov., isolated from the soil of chemical plant.</title>
        <authorList>
            <person name="Wu N."/>
        </authorList>
    </citation>
    <scope>NUCLEOTIDE SEQUENCE</scope>
    <source>
        <strain evidence="7">XZ-24</strain>
    </source>
</reference>
<feature type="transmembrane region" description="Helical" evidence="5">
    <location>
        <begin position="124"/>
        <end position="142"/>
    </location>
</feature>
<sequence length="199" mass="22050">MTSITAPEATHTHAWTATAPRPWRRFFGRWADGVVLGSILWFSISMATYLVDPLAGDRLVAFLYSAPGRLLESLMTLVLVAPFSALLISLTGGTPGKWMFGVRIARPDGRRISYGEALGREFQVIVRGYGLAIPIVALVMLWRSKERLESTGRTVWDPKAKRTVTYRNDGPWQTVLLWVGGVTVVLLVIALQVLARMPV</sequence>
<feature type="transmembrane region" description="Helical" evidence="5">
    <location>
        <begin position="175"/>
        <end position="195"/>
    </location>
</feature>
<keyword evidence="2 5" id="KW-0812">Transmembrane</keyword>
<dbReference type="Pfam" id="PF06271">
    <property type="entry name" value="RDD"/>
    <property type="match status" value="1"/>
</dbReference>
<accession>A0ABT8SHK8</accession>
<feature type="transmembrane region" description="Helical" evidence="5">
    <location>
        <begin position="70"/>
        <end position="90"/>
    </location>
</feature>
<evidence type="ECO:0000259" key="6">
    <source>
        <dbReference type="Pfam" id="PF06271"/>
    </source>
</evidence>
<keyword evidence="8" id="KW-1185">Reference proteome</keyword>
<evidence type="ECO:0000256" key="3">
    <source>
        <dbReference type="ARBA" id="ARBA00022989"/>
    </source>
</evidence>
<comment type="subcellular location">
    <subcellularLocation>
        <location evidence="1">Membrane</location>
        <topology evidence="1">Multi-pass membrane protein</topology>
    </subcellularLocation>
</comment>
<dbReference type="Proteomes" id="UP001169063">
    <property type="component" value="Unassembled WGS sequence"/>
</dbReference>
<evidence type="ECO:0000256" key="4">
    <source>
        <dbReference type="ARBA" id="ARBA00023136"/>
    </source>
</evidence>